<dbReference type="PANTHER" id="PTHR43591">
    <property type="entry name" value="METHYLTRANSFERASE"/>
    <property type="match status" value="1"/>
</dbReference>
<dbReference type="AlphaFoldDB" id="Q1ILX2"/>
<dbReference type="SUPFAM" id="SSF53335">
    <property type="entry name" value="S-adenosyl-L-methionine-dependent methyltransferases"/>
    <property type="match status" value="1"/>
</dbReference>
<protein>
    <submittedName>
        <fullName evidence="2">Methyltransferase type 11</fullName>
    </submittedName>
</protein>
<sequence length="261" mass="30318">MYEHEYQQMYDVESFYWWFIARRKLIREVVSTHSKDPAHTTILDVGCGTGLNHEMLSEFGEVFGTDASEEALRFSRQRNIQNLVLSDAEALQFADETFEIVTALDVLEHVNDDLKAISEIWRVMKPDGVFVISVPAYGFLWSEHDEALHHRRRYAAHELRNKLINAGFEVERSTYFISSLFFPILFMRIVQNLRKKSLRPSTSHVILPKWLNSFLVGILDFERWFLRFANLPFGVSIICTARKPTAERVAALRDVAMQAKS</sequence>
<dbReference type="GO" id="GO:0032259">
    <property type="term" value="P:methylation"/>
    <property type="evidence" value="ECO:0007669"/>
    <property type="project" value="UniProtKB-KW"/>
</dbReference>
<keyword evidence="3" id="KW-1185">Reference proteome</keyword>
<dbReference type="HOGENOM" id="CLU_082726_0_1_0"/>
<dbReference type="Proteomes" id="UP000002432">
    <property type="component" value="Chromosome"/>
</dbReference>
<keyword evidence="2" id="KW-0808">Transferase</keyword>
<name>Q1ILX2_KORVE</name>
<dbReference type="EnsemblBacteria" id="ABF42128">
    <property type="protein sequence ID" value="ABF42128"/>
    <property type="gene ID" value="Acid345_3127"/>
</dbReference>
<dbReference type="STRING" id="204669.Acid345_3127"/>
<dbReference type="InterPro" id="IPR013216">
    <property type="entry name" value="Methyltransf_11"/>
</dbReference>
<dbReference type="GO" id="GO:0008757">
    <property type="term" value="F:S-adenosylmethionine-dependent methyltransferase activity"/>
    <property type="evidence" value="ECO:0007669"/>
    <property type="project" value="InterPro"/>
</dbReference>
<dbReference type="Gene3D" id="3.40.50.150">
    <property type="entry name" value="Vaccinia Virus protein VP39"/>
    <property type="match status" value="1"/>
</dbReference>
<dbReference type="RefSeq" id="WP_011523927.1">
    <property type="nucleotide sequence ID" value="NC_008009.1"/>
</dbReference>
<dbReference type="Pfam" id="PF08241">
    <property type="entry name" value="Methyltransf_11"/>
    <property type="match status" value="1"/>
</dbReference>
<proteinExistence type="predicted"/>
<evidence type="ECO:0000259" key="1">
    <source>
        <dbReference type="Pfam" id="PF08241"/>
    </source>
</evidence>
<keyword evidence="2" id="KW-0489">Methyltransferase</keyword>
<dbReference type="InterPro" id="IPR029063">
    <property type="entry name" value="SAM-dependent_MTases_sf"/>
</dbReference>
<accession>Q1ILX2</accession>
<dbReference type="KEGG" id="aba:Acid345_3127"/>
<dbReference type="EMBL" id="CP000360">
    <property type="protein sequence ID" value="ABF42128.1"/>
    <property type="molecule type" value="Genomic_DNA"/>
</dbReference>
<dbReference type="OrthoDB" id="9804312at2"/>
<dbReference type="eggNOG" id="COG2226">
    <property type="taxonomic scope" value="Bacteria"/>
</dbReference>
<feature type="domain" description="Methyltransferase type 11" evidence="1">
    <location>
        <begin position="43"/>
        <end position="132"/>
    </location>
</feature>
<organism evidence="2 3">
    <name type="scientific">Koribacter versatilis (strain Ellin345)</name>
    <dbReference type="NCBI Taxonomy" id="204669"/>
    <lineage>
        <taxon>Bacteria</taxon>
        <taxon>Pseudomonadati</taxon>
        <taxon>Acidobacteriota</taxon>
        <taxon>Terriglobia</taxon>
        <taxon>Terriglobales</taxon>
        <taxon>Candidatus Korobacteraceae</taxon>
        <taxon>Candidatus Korobacter</taxon>
    </lineage>
</organism>
<evidence type="ECO:0000313" key="2">
    <source>
        <dbReference type="EMBL" id="ABF42128.1"/>
    </source>
</evidence>
<dbReference type="CDD" id="cd02440">
    <property type="entry name" value="AdoMet_MTases"/>
    <property type="match status" value="1"/>
</dbReference>
<gene>
    <name evidence="2" type="ordered locus">Acid345_3127</name>
</gene>
<evidence type="ECO:0000313" key="3">
    <source>
        <dbReference type="Proteomes" id="UP000002432"/>
    </source>
</evidence>
<reference evidence="2 3" key="1">
    <citation type="journal article" date="2009" name="Appl. Environ. Microbiol.">
        <title>Three genomes from the phylum Acidobacteria provide insight into the lifestyles of these microorganisms in soils.</title>
        <authorList>
            <person name="Ward N.L."/>
            <person name="Challacombe J.F."/>
            <person name="Janssen P.H."/>
            <person name="Henrissat B."/>
            <person name="Coutinho P.M."/>
            <person name="Wu M."/>
            <person name="Xie G."/>
            <person name="Haft D.H."/>
            <person name="Sait M."/>
            <person name="Badger J."/>
            <person name="Barabote R.D."/>
            <person name="Bradley B."/>
            <person name="Brettin T.S."/>
            <person name="Brinkac L.M."/>
            <person name="Bruce D."/>
            <person name="Creasy T."/>
            <person name="Daugherty S.C."/>
            <person name="Davidsen T.M."/>
            <person name="DeBoy R.T."/>
            <person name="Detter J.C."/>
            <person name="Dodson R.J."/>
            <person name="Durkin A.S."/>
            <person name="Ganapathy A."/>
            <person name="Gwinn-Giglio M."/>
            <person name="Han C.S."/>
            <person name="Khouri H."/>
            <person name="Kiss H."/>
            <person name="Kothari S.P."/>
            <person name="Madupu R."/>
            <person name="Nelson K.E."/>
            <person name="Nelson W.C."/>
            <person name="Paulsen I."/>
            <person name="Penn K."/>
            <person name="Ren Q."/>
            <person name="Rosovitz M.J."/>
            <person name="Selengut J.D."/>
            <person name="Shrivastava S."/>
            <person name="Sullivan S.A."/>
            <person name="Tapia R."/>
            <person name="Thompson L.S."/>
            <person name="Watkins K.L."/>
            <person name="Yang Q."/>
            <person name="Yu C."/>
            <person name="Zafar N."/>
            <person name="Zhou L."/>
            <person name="Kuske C.R."/>
        </authorList>
    </citation>
    <scope>NUCLEOTIDE SEQUENCE [LARGE SCALE GENOMIC DNA]</scope>
    <source>
        <strain evidence="2 3">Ellin345</strain>
    </source>
</reference>